<sequence>MACQSFLIYKLREKNTGGERQKRQRFPEISNRITNLHFSKAQRNKQKKEIQKQREMATDGEKEMAAANLEKEERKRRNAEKGLNRMSQIRSARPQSQEHHPIPPSSTHAKDARIESLSFDAQNDGIRDRNAFFSDDDQTSQTNQSHNISGT</sequence>
<dbReference type="OrthoDB" id="1645757at2759"/>
<organism evidence="2 3">
    <name type="scientific">Gossypium australe</name>
    <dbReference type="NCBI Taxonomy" id="47621"/>
    <lineage>
        <taxon>Eukaryota</taxon>
        <taxon>Viridiplantae</taxon>
        <taxon>Streptophyta</taxon>
        <taxon>Embryophyta</taxon>
        <taxon>Tracheophyta</taxon>
        <taxon>Spermatophyta</taxon>
        <taxon>Magnoliopsida</taxon>
        <taxon>eudicotyledons</taxon>
        <taxon>Gunneridae</taxon>
        <taxon>Pentapetalae</taxon>
        <taxon>rosids</taxon>
        <taxon>malvids</taxon>
        <taxon>Malvales</taxon>
        <taxon>Malvaceae</taxon>
        <taxon>Malvoideae</taxon>
        <taxon>Gossypium</taxon>
    </lineage>
</organism>
<feature type="compositionally biased region" description="Polar residues" evidence="1">
    <location>
        <begin position="85"/>
        <end position="95"/>
    </location>
</feature>
<proteinExistence type="predicted"/>
<dbReference type="AlphaFoldDB" id="A0A5B6ULZ5"/>
<feature type="region of interest" description="Disordered" evidence="1">
    <location>
        <begin position="38"/>
        <end position="151"/>
    </location>
</feature>
<reference evidence="3" key="1">
    <citation type="journal article" date="2019" name="Plant Biotechnol. J.">
        <title>Genome sequencing of the Australian wild diploid species Gossypium australe highlights disease resistance and delayed gland morphogenesis.</title>
        <authorList>
            <person name="Cai Y."/>
            <person name="Cai X."/>
            <person name="Wang Q."/>
            <person name="Wang P."/>
            <person name="Zhang Y."/>
            <person name="Cai C."/>
            <person name="Xu Y."/>
            <person name="Wang K."/>
            <person name="Zhou Z."/>
            <person name="Wang C."/>
            <person name="Geng S."/>
            <person name="Li B."/>
            <person name="Dong Q."/>
            <person name="Hou Y."/>
            <person name="Wang H."/>
            <person name="Ai P."/>
            <person name="Liu Z."/>
            <person name="Yi F."/>
            <person name="Sun M."/>
            <person name="An G."/>
            <person name="Cheng J."/>
            <person name="Zhang Y."/>
            <person name="Shi Q."/>
            <person name="Xie Y."/>
            <person name="Shi X."/>
            <person name="Chang Y."/>
            <person name="Huang F."/>
            <person name="Chen Y."/>
            <person name="Hong S."/>
            <person name="Mi L."/>
            <person name="Sun Q."/>
            <person name="Zhang L."/>
            <person name="Zhou B."/>
            <person name="Peng R."/>
            <person name="Zhang X."/>
            <person name="Liu F."/>
        </authorList>
    </citation>
    <scope>NUCLEOTIDE SEQUENCE [LARGE SCALE GENOMIC DNA]</scope>
    <source>
        <strain evidence="3">cv. PA1801</strain>
    </source>
</reference>
<feature type="compositionally biased region" description="Basic and acidic residues" evidence="1">
    <location>
        <begin position="47"/>
        <end position="83"/>
    </location>
</feature>
<dbReference type="EMBL" id="SMMG02000011">
    <property type="protein sequence ID" value="KAA3457202.1"/>
    <property type="molecule type" value="Genomic_DNA"/>
</dbReference>
<evidence type="ECO:0000313" key="2">
    <source>
        <dbReference type="EMBL" id="KAA3457202.1"/>
    </source>
</evidence>
<accession>A0A5B6ULZ5</accession>
<evidence type="ECO:0000256" key="1">
    <source>
        <dbReference type="SAM" id="MobiDB-lite"/>
    </source>
</evidence>
<name>A0A5B6ULZ5_9ROSI</name>
<comment type="caution">
    <text evidence="2">The sequence shown here is derived from an EMBL/GenBank/DDBJ whole genome shotgun (WGS) entry which is preliminary data.</text>
</comment>
<dbReference type="Proteomes" id="UP000325315">
    <property type="component" value="Unassembled WGS sequence"/>
</dbReference>
<feature type="compositionally biased region" description="Polar residues" evidence="1">
    <location>
        <begin position="139"/>
        <end position="151"/>
    </location>
</feature>
<protein>
    <submittedName>
        <fullName evidence="2">Melatonin-related receptor</fullName>
    </submittedName>
</protein>
<evidence type="ECO:0000313" key="3">
    <source>
        <dbReference type="Proteomes" id="UP000325315"/>
    </source>
</evidence>
<keyword evidence="3" id="KW-1185">Reference proteome</keyword>
<gene>
    <name evidence="2" type="ORF">EPI10_003912</name>
</gene>
<keyword evidence="2" id="KW-0675">Receptor</keyword>